<reference evidence="1" key="1">
    <citation type="submission" date="2020-05" db="EMBL/GenBank/DDBJ databases">
        <authorList>
            <person name="Chiriac C."/>
            <person name="Salcher M."/>
            <person name="Ghai R."/>
            <person name="Kavagutti S V."/>
        </authorList>
    </citation>
    <scope>NUCLEOTIDE SEQUENCE</scope>
</reference>
<proteinExistence type="predicted"/>
<dbReference type="AlphaFoldDB" id="A0A6J6X4F7"/>
<accession>A0A6J6X4F7</accession>
<protein>
    <submittedName>
        <fullName evidence="1">Unannotated protein</fullName>
    </submittedName>
</protein>
<dbReference type="EMBL" id="CAFAAB010000145">
    <property type="protein sequence ID" value="CAB4790593.1"/>
    <property type="molecule type" value="Genomic_DNA"/>
</dbReference>
<sequence>MSTGLLLEPLGGVENDQGHVGRAGAGGHIAGVLDVTGTVGNYKLASRGGGVAVGHVNGDALVALGTKTICHEAEVEVTDATLGRSSRHGLELVIEELAGVDEESTNERRLSVVHTADGGKTQEVGGRFGH</sequence>
<name>A0A6J6X4F7_9ZZZZ</name>
<organism evidence="1">
    <name type="scientific">freshwater metagenome</name>
    <dbReference type="NCBI Taxonomy" id="449393"/>
    <lineage>
        <taxon>unclassified sequences</taxon>
        <taxon>metagenomes</taxon>
        <taxon>ecological metagenomes</taxon>
    </lineage>
</organism>
<gene>
    <name evidence="1" type="ORF">UFOPK2958_01153</name>
</gene>
<evidence type="ECO:0000313" key="1">
    <source>
        <dbReference type="EMBL" id="CAB4790593.1"/>
    </source>
</evidence>